<dbReference type="RefSeq" id="WP_209773537.1">
    <property type="nucleotide sequence ID" value="NZ_JAGGLO010000004.1"/>
</dbReference>
<sequence>MKKNLTITNLNATYYDEAMNQYTLEFFDGTLVDVDASVFEGKEIDEWFFDDEENFNLAMENGEIREK</sequence>
<gene>
    <name evidence="1" type="ORF">LDJ82_03845</name>
</gene>
<evidence type="ECO:0000313" key="2">
    <source>
        <dbReference type="Proteomes" id="UP001198374"/>
    </source>
</evidence>
<name>A0ABS7YYI1_9FIRM</name>
<dbReference type="EMBL" id="JAIWIY010000001">
    <property type="protein sequence ID" value="MCA2096043.1"/>
    <property type="molecule type" value="Genomic_DNA"/>
</dbReference>
<evidence type="ECO:0008006" key="3">
    <source>
        <dbReference type="Google" id="ProtNLM"/>
    </source>
</evidence>
<evidence type="ECO:0000313" key="1">
    <source>
        <dbReference type="EMBL" id="MCA2096043.1"/>
    </source>
</evidence>
<keyword evidence="2" id="KW-1185">Reference proteome</keyword>
<protein>
    <recommendedName>
        <fullName evidence="3">Phage protein</fullName>
    </recommendedName>
</protein>
<comment type="caution">
    <text evidence="1">The sequence shown here is derived from an EMBL/GenBank/DDBJ whole genome shotgun (WGS) entry which is preliminary data.</text>
</comment>
<reference evidence="2" key="1">
    <citation type="submission" date="2023-07" db="EMBL/GenBank/DDBJ databases">
        <title>FDA dAtabase for Regulatory Grade micrObial Sequences (FDA-ARGOS): Supporting development and validation of Infectious Disease Dx tests.</title>
        <authorList>
            <person name="Sproer C."/>
            <person name="Gronow S."/>
            <person name="Severitt S."/>
            <person name="Schroder I."/>
            <person name="Tallon L."/>
            <person name="Sadzewicz L."/>
            <person name="Zhao X."/>
            <person name="Boylan J."/>
            <person name="Ott S."/>
            <person name="Bowen H."/>
            <person name="Vavikolanu K."/>
            <person name="Hazen T."/>
            <person name="Aluvathingal J."/>
            <person name="Nadendla S."/>
            <person name="Lowell S."/>
            <person name="Myers T."/>
            <person name="Yan Y."/>
        </authorList>
    </citation>
    <scope>NUCLEOTIDE SEQUENCE [LARGE SCALE GENOMIC DNA]</scope>
    <source>
        <strain evidence="2">FDAARGOS_1538</strain>
    </source>
</reference>
<accession>A0ABS7YYI1</accession>
<organism evidence="1 2">
    <name type="scientific">Anaerococcus degeneri</name>
    <dbReference type="NCBI Taxonomy" id="361500"/>
    <lineage>
        <taxon>Bacteria</taxon>
        <taxon>Bacillati</taxon>
        <taxon>Bacillota</taxon>
        <taxon>Tissierellia</taxon>
        <taxon>Tissierellales</taxon>
        <taxon>Peptoniphilaceae</taxon>
        <taxon>Anaerococcus</taxon>
    </lineage>
</organism>
<dbReference type="Proteomes" id="UP001198374">
    <property type="component" value="Unassembled WGS sequence"/>
</dbReference>
<proteinExistence type="predicted"/>